<keyword evidence="3" id="KW-1185">Reference proteome</keyword>
<organism evidence="2 3">
    <name type="scientific">Macrolepiota fuliginosa MF-IS2</name>
    <dbReference type="NCBI Taxonomy" id="1400762"/>
    <lineage>
        <taxon>Eukaryota</taxon>
        <taxon>Fungi</taxon>
        <taxon>Dikarya</taxon>
        <taxon>Basidiomycota</taxon>
        <taxon>Agaricomycotina</taxon>
        <taxon>Agaricomycetes</taxon>
        <taxon>Agaricomycetidae</taxon>
        <taxon>Agaricales</taxon>
        <taxon>Agaricineae</taxon>
        <taxon>Agaricaceae</taxon>
        <taxon>Macrolepiota</taxon>
    </lineage>
</organism>
<evidence type="ECO:0000313" key="2">
    <source>
        <dbReference type="EMBL" id="KAF9446017.1"/>
    </source>
</evidence>
<feature type="region of interest" description="Disordered" evidence="1">
    <location>
        <begin position="656"/>
        <end position="706"/>
    </location>
</feature>
<comment type="caution">
    <text evidence="2">The sequence shown here is derived from an EMBL/GenBank/DDBJ whole genome shotgun (WGS) entry which is preliminary data.</text>
</comment>
<dbReference type="Proteomes" id="UP000807342">
    <property type="component" value="Unassembled WGS sequence"/>
</dbReference>
<evidence type="ECO:0000313" key="3">
    <source>
        <dbReference type="Proteomes" id="UP000807342"/>
    </source>
</evidence>
<feature type="compositionally biased region" description="Polar residues" evidence="1">
    <location>
        <begin position="676"/>
        <end position="688"/>
    </location>
</feature>
<dbReference type="EMBL" id="MU151268">
    <property type="protein sequence ID" value="KAF9446017.1"/>
    <property type="molecule type" value="Genomic_DNA"/>
</dbReference>
<evidence type="ECO:0000256" key="1">
    <source>
        <dbReference type="SAM" id="MobiDB-lite"/>
    </source>
</evidence>
<reference evidence="2" key="1">
    <citation type="submission" date="2020-11" db="EMBL/GenBank/DDBJ databases">
        <authorList>
            <consortium name="DOE Joint Genome Institute"/>
            <person name="Ahrendt S."/>
            <person name="Riley R."/>
            <person name="Andreopoulos W."/>
            <person name="Labutti K."/>
            <person name="Pangilinan J."/>
            <person name="Ruiz-Duenas F.J."/>
            <person name="Barrasa J.M."/>
            <person name="Sanchez-Garcia M."/>
            <person name="Camarero S."/>
            <person name="Miyauchi S."/>
            <person name="Serrano A."/>
            <person name="Linde D."/>
            <person name="Babiker R."/>
            <person name="Drula E."/>
            <person name="Ayuso-Fernandez I."/>
            <person name="Pacheco R."/>
            <person name="Padilla G."/>
            <person name="Ferreira P."/>
            <person name="Barriuso J."/>
            <person name="Kellner H."/>
            <person name="Castanera R."/>
            <person name="Alfaro M."/>
            <person name="Ramirez L."/>
            <person name="Pisabarro A.G."/>
            <person name="Kuo A."/>
            <person name="Tritt A."/>
            <person name="Lipzen A."/>
            <person name="He G."/>
            <person name="Yan M."/>
            <person name="Ng V."/>
            <person name="Cullen D."/>
            <person name="Martin F."/>
            <person name="Rosso M.-N."/>
            <person name="Henrissat B."/>
            <person name="Hibbett D."/>
            <person name="Martinez A.T."/>
            <person name="Grigoriev I.V."/>
        </authorList>
    </citation>
    <scope>NUCLEOTIDE SEQUENCE</scope>
    <source>
        <strain evidence="2">MF-IS2</strain>
    </source>
</reference>
<proteinExistence type="predicted"/>
<accession>A0A9P6BZZ7</accession>
<protein>
    <recommendedName>
        <fullName evidence="4">F-box domain-containing protein</fullName>
    </recommendedName>
</protein>
<dbReference type="InterPro" id="IPR036047">
    <property type="entry name" value="F-box-like_dom_sf"/>
</dbReference>
<dbReference type="AlphaFoldDB" id="A0A9P6BZZ7"/>
<name>A0A9P6BZZ7_9AGAR</name>
<dbReference type="OrthoDB" id="3220023at2759"/>
<sequence>MDISDDFLAGGPSLEPVVVKSTIIDHSSGGATPPASFRADKNQTKDMKLAADGGPMLKKRRLDSVEMGGKEVGDEAQAVTKSSALIDLPFDILEEILLHTGYPGDILAVARTCKALCTKLVDPAASLVWKKMRIRIGLPDPVAYEQSYEGGGSSRKLNGVQSFVNREPAYAAFIFGGGTCQVCGETTERIPRSFALRLYLCGNLECTAQMRESFTRQHSGSGSELVWSMVPVVESLYSLDSSQGIWPHIGSMTLPGILQVAKRDTTDLVPISKEQKIARNTLWMRFCSDLSKWHREWQANILNLRDKNDSKGQAFALGEGWSYSDMLTSTLYSGFYDGKFKRRESITDEELEKMRPAIAQDLYRLQEKKNAKIVTRLQETNLNSLWKLYQKLMSSPEHYPYLPPFTVFLQLPTVKLLRSSDLAAAKIDVKTATRGNAFTKEMLTQDIDKWVAEAKRALLEILGGSSEWNVMVPANRMPHPVLRLDARWKCKPCNSVEHKYEMDECLDFAGACRHQCPEKDGKKKRKGSATRAWSADNFVKDEQACSVMATCLEHLNIAGEGLEGIRSQFEKGFWRCMSCNPPLYLRPQCIVGHSHRHPIPMKVEIVRPGIVMKPRPGPPGLAQWLMDGSKGAKESAGMPNYKCLHCVNPIKQRDEKLAQEKEDQEGNGPDAAAAPQDSTPQDPDTGTTKTEHKVQSSIGQGNPADDKTKKIFENKFNFNGLRSHLSSKHKIYRIRDEDFSCYQFVQKFPCDFTENFLSFVFNEAM</sequence>
<gene>
    <name evidence="2" type="ORF">P691DRAFT_777169</name>
</gene>
<dbReference type="SUPFAM" id="SSF81383">
    <property type="entry name" value="F-box domain"/>
    <property type="match status" value="1"/>
</dbReference>
<evidence type="ECO:0008006" key="4">
    <source>
        <dbReference type="Google" id="ProtNLM"/>
    </source>
</evidence>